<accession>A0A1I1APR0</accession>
<keyword evidence="2" id="KW-1185">Reference proteome</keyword>
<proteinExistence type="predicted"/>
<organism evidence="1 2">
    <name type="scientific">Cellulomonas marina</name>
    <dbReference type="NCBI Taxonomy" id="988821"/>
    <lineage>
        <taxon>Bacteria</taxon>
        <taxon>Bacillati</taxon>
        <taxon>Actinomycetota</taxon>
        <taxon>Actinomycetes</taxon>
        <taxon>Micrococcales</taxon>
        <taxon>Cellulomonadaceae</taxon>
        <taxon>Cellulomonas</taxon>
    </lineage>
</organism>
<evidence type="ECO:0000313" key="1">
    <source>
        <dbReference type="EMBL" id="SFB40029.1"/>
    </source>
</evidence>
<dbReference type="Proteomes" id="UP000199012">
    <property type="component" value="Unassembled WGS sequence"/>
</dbReference>
<reference evidence="1 2" key="1">
    <citation type="submission" date="2016-10" db="EMBL/GenBank/DDBJ databases">
        <authorList>
            <person name="de Groot N.N."/>
        </authorList>
    </citation>
    <scope>NUCLEOTIDE SEQUENCE [LARGE SCALE GENOMIC DNA]</scope>
    <source>
        <strain evidence="1 2">CGMCC 4.6945</strain>
    </source>
</reference>
<name>A0A1I1APR0_9CELL</name>
<dbReference type="EMBL" id="FOKA01000021">
    <property type="protein sequence ID" value="SFB40029.1"/>
    <property type="molecule type" value="Genomic_DNA"/>
</dbReference>
<protein>
    <submittedName>
        <fullName evidence="1">Uncharacterized protein</fullName>
    </submittedName>
</protein>
<dbReference type="RefSeq" id="WP_090034871.1">
    <property type="nucleotide sequence ID" value="NZ_BONM01000014.1"/>
</dbReference>
<dbReference type="STRING" id="988821.SAMN05421867_12121"/>
<sequence length="70" mass="7784">MAHLPTFTAVTVVDCFGVFECVLPTCSCRWRSGIACDSRTQAVAVHDIHARTARARVIRAKRRASRRRAA</sequence>
<evidence type="ECO:0000313" key="2">
    <source>
        <dbReference type="Proteomes" id="UP000199012"/>
    </source>
</evidence>
<gene>
    <name evidence="1" type="ORF">SAMN05421867_12121</name>
</gene>
<dbReference type="AlphaFoldDB" id="A0A1I1APR0"/>